<dbReference type="Proteomes" id="UP001163046">
    <property type="component" value="Unassembled WGS sequence"/>
</dbReference>
<reference evidence="4" key="1">
    <citation type="submission" date="2023-01" db="EMBL/GenBank/DDBJ databases">
        <title>Genome assembly of the deep-sea coral Lophelia pertusa.</title>
        <authorList>
            <person name="Herrera S."/>
            <person name="Cordes E."/>
        </authorList>
    </citation>
    <scope>NUCLEOTIDE SEQUENCE</scope>
    <source>
        <strain evidence="4">USNM1676648</strain>
        <tissue evidence="4">Polyp</tissue>
    </source>
</reference>
<organism evidence="4 5">
    <name type="scientific">Desmophyllum pertusum</name>
    <dbReference type="NCBI Taxonomy" id="174260"/>
    <lineage>
        <taxon>Eukaryota</taxon>
        <taxon>Metazoa</taxon>
        <taxon>Cnidaria</taxon>
        <taxon>Anthozoa</taxon>
        <taxon>Hexacorallia</taxon>
        <taxon>Scleractinia</taxon>
        <taxon>Caryophylliina</taxon>
        <taxon>Caryophylliidae</taxon>
        <taxon>Desmophyllum</taxon>
    </lineage>
</organism>
<evidence type="ECO:0000313" key="4">
    <source>
        <dbReference type="EMBL" id="KAJ7358824.1"/>
    </source>
</evidence>
<sequence length="222" mass="25230">MALDYFLKDLTSVLESELSGTSQEVVAALLYSPVKYDVKSLNKAFEDQDYDTIVSIIIAKYNKTLDDELSTLPDKDLTHVLVSLLNVDRSSAKKKADKMAAKERATLLFNDGDILSLLCEPKTLDAFLKLHRVNIGQFVEEKCSTLSKLAQDTLKDCVLLIENPPRYFAKELAKADEQKILRIIVSRSEIDLYYIKKEFLSLYSKQLHDVIDKHCPMTMLNC</sequence>
<dbReference type="AlphaFoldDB" id="A0A9W9YQN0"/>
<dbReference type="EMBL" id="MU827314">
    <property type="protein sequence ID" value="KAJ7358824.1"/>
    <property type="molecule type" value="Genomic_DNA"/>
</dbReference>
<comment type="caution">
    <text evidence="4">The sequence shown here is derived from an EMBL/GenBank/DDBJ whole genome shotgun (WGS) entry which is preliminary data.</text>
</comment>
<dbReference type="Gene3D" id="1.10.220.10">
    <property type="entry name" value="Annexin"/>
    <property type="match status" value="1"/>
</dbReference>
<dbReference type="PANTHER" id="PTHR10502">
    <property type="entry name" value="ANNEXIN"/>
    <property type="match status" value="1"/>
</dbReference>
<dbReference type="GO" id="GO:0001786">
    <property type="term" value="F:phosphatidylserine binding"/>
    <property type="evidence" value="ECO:0007669"/>
    <property type="project" value="TreeGrafter"/>
</dbReference>
<evidence type="ECO:0000313" key="5">
    <source>
        <dbReference type="Proteomes" id="UP001163046"/>
    </source>
</evidence>
<proteinExistence type="inferred from homology"/>
<dbReference type="SUPFAM" id="SSF47874">
    <property type="entry name" value="Annexin"/>
    <property type="match status" value="1"/>
</dbReference>
<dbReference type="PANTHER" id="PTHR10502:SF177">
    <property type="entry name" value="ANNEXIN B10"/>
    <property type="match status" value="1"/>
</dbReference>
<gene>
    <name evidence="4" type="primary">ANXA11</name>
    <name evidence="4" type="ORF">OS493_020658</name>
</gene>
<protein>
    <submittedName>
        <fullName evidence="4">Annexin A11</fullName>
    </submittedName>
</protein>
<comment type="similarity">
    <text evidence="1">Belongs to the annexin family.</text>
</comment>
<accession>A0A9W9YQN0</accession>
<dbReference type="GO" id="GO:0005737">
    <property type="term" value="C:cytoplasm"/>
    <property type="evidence" value="ECO:0007669"/>
    <property type="project" value="TreeGrafter"/>
</dbReference>
<dbReference type="GO" id="GO:0005509">
    <property type="term" value="F:calcium ion binding"/>
    <property type="evidence" value="ECO:0007669"/>
    <property type="project" value="InterPro"/>
</dbReference>
<dbReference type="Pfam" id="PF00191">
    <property type="entry name" value="Annexin"/>
    <property type="match status" value="1"/>
</dbReference>
<evidence type="ECO:0000256" key="2">
    <source>
        <dbReference type="ARBA" id="ARBA00022737"/>
    </source>
</evidence>
<dbReference type="GO" id="GO:0012506">
    <property type="term" value="C:vesicle membrane"/>
    <property type="evidence" value="ECO:0007669"/>
    <property type="project" value="TreeGrafter"/>
</dbReference>
<keyword evidence="5" id="KW-1185">Reference proteome</keyword>
<keyword evidence="3" id="KW-0041">Annexin</keyword>
<dbReference type="InterPro" id="IPR018502">
    <property type="entry name" value="Annexin_repeat"/>
</dbReference>
<keyword evidence="2" id="KW-0677">Repeat</keyword>
<name>A0A9W9YQN0_9CNID</name>
<dbReference type="GO" id="GO:0005634">
    <property type="term" value="C:nucleus"/>
    <property type="evidence" value="ECO:0007669"/>
    <property type="project" value="TreeGrafter"/>
</dbReference>
<evidence type="ECO:0000256" key="3">
    <source>
        <dbReference type="ARBA" id="ARBA00023216"/>
    </source>
</evidence>
<dbReference type="OrthoDB" id="5954565at2759"/>
<evidence type="ECO:0000256" key="1">
    <source>
        <dbReference type="ARBA" id="ARBA00007831"/>
    </source>
</evidence>
<dbReference type="GO" id="GO:0005544">
    <property type="term" value="F:calcium-dependent phospholipid binding"/>
    <property type="evidence" value="ECO:0007669"/>
    <property type="project" value="InterPro"/>
</dbReference>
<dbReference type="GO" id="GO:0005886">
    <property type="term" value="C:plasma membrane"/>
    <property type="evidence" value="ECO:0007669"/>
    <property type="project" value="TreeGrafter"/>
</dbReference>
<dbReference type="InterPro" id="IPR037104">
    <property type="entry name" value="Annexin_sf"/>
</dbReference>